<dbReference type="Proteomes" id="UP000271937">
    <property type="component" value="Unassembled WGS sequence"/>
</dbReference>
<reference evidence="1 2" key="1">
    <citation type="submission" date="2018-11" db="EMBL/GenBank/DDBJ databases">
        <title>Flavobacterium sp. nov., YIM 102600 draft genome.</title>
        <authorList>
            <person name="Li G."/>
            <person name="Jiang Y."/>
        </authorList>
    </citation>
    <scope>NUCLEOTIDE SEQUENCE [LARGE SCALE GENOMIC DNA]</scope>
    <source>
        <strain evidence="1 2">YIM 102600</strain>
    </source>
</reference>
<dbReference type="EMBL" id="RQVR01000010">
    <property type="protein sequence ID" value="RRJ90734.1"/>
    <property type="molecule type" value="Genomic_DNA"/>
</dbReference>
<dbReference type="RefSeq" id="WP_125012881.1">
    <property type="nucleotide sequence ID" value="NZ_RQVR01000010.1"/>
</dbReference>
<proteinExistence type="predicted"/>
<protein>
    <submittedName>
        <fullName evidence="1">Uncharacterized protein</fullName>
    </submittedName>
</protein>
<dbReference type="OrthoDB" id="646079at2"/>
<keyword evidence="2" id="KW-1185">Reference proteome</keyword>
<name>A0A3P3W7R7_9FLAO</name>
<dbReference type="PROSITE" id="PS51257">
    <property type="entry name" value="PROKAR_LIPOPROTEIN"/>
    <property type="match status" value="1"/>
</dbReference>
<comment type="caution">
    <text evidence="1">The sequence shown here is derived from an EMBL/GenBank/DDBJ whole genome shotgun (WGS) entry which is preliminary data.</text>
</comment>
<gene>
    <name evidence="1" type="ORF">EG849_09665</name>
</gene>
<evidence type="ECO:0000313" key="1">
    <source>
        <dbReference type="EMBL" id="RRJ90734.1"/>
    </source>
</evidence>
<sequence length="258" mass="27708">MKEKVFNNILKDHTMKNISLWIIILSAFAVSCDTEDNILTQHEGSPGSSQMLSASFKGQAELPHNTANPYDAYGNAHNDILALYERGAYQGQDIDSISTHVESIISANDGFGGLELDQGLQVSAPSITLILDAPMERAGTVIENSQMSTSAKASMAGFLNYIFLHEKDGYEEIYSHIVSYEAGVSGTADLSAADKEKMLVTASIVRHSLYRSKKRKDKDWETSVGNIAGSAEGSMENPVSAVKKAAIAGLALKASSAK</sequence>
<dbReference type="AlphaFoldDB" id="A0A3P3W7R7"/>
<evidence type="ECO:0000313" key="2">
    <source>
        <dbReference type="Proteomes" id="UP000271937"/>
    </source>
</evidence>
<organism evidence="1 2">
    <name type="scientific">Flavobacterium macacae</name>
    <dbReference type="NCBI Taxonomy" id="2488993"/>
    <lineage>
        <taxon>Bacteria</taxon>
        <taxon>Pseudomonadati</taxon>
        <taxon>Bacteroidota</taxon>
        <taxon>Flavobacteriia</taxon>
        <taxon>Flavobacteriales</taxon>
        <taxon>Flavobacteriaceae</taxon>
        <taxon>Flavobacterium</taxon>
    </lineage>
</organism>
<accession>A0A3P3W7R7</accession>